<gene>
    <name evidence="3" type="ORF">LSH36_757g00038</name>
</gene>
<evidence type="ECO:0000313" key="4">
    <source>
        <dbReference type="Proteomes" id="UP001208570"/>
    </source>
</evidence>
<feature type="compositionally biased region" description="Basic and acidic residues" evidence="1">
    <location>
        <begin position="516"/>
        <end position="525"/>
    </location>
</feature>
<feature type="compositionally biased region" description="Basic and acidic residues" evidence="1">
    <location>
        <begin position="257"/>
        <end position="270"/>
    </location>
</feature>
<evidence type="ECO:0000313" key="3">
    <source>
        <dbReference type="EMBL" id="KAK2144438.1"/>
    </source>
</evidence>
<organism evidence="3 4">
    <name type="scientific">Paralvinella palmiformis</name>
    <dbReference type="NCBI Taxonomy" id="53620"/>
    <lineage>
        <taxon>Eukaryota</taxon>
        <taxon>Metazoa</taxon>
        <taxon>Spiralia</taxon>
        <taxon>Lophotrochozoa</taxon>
        <taxon>Annelida</taxon>
        <taxon>Polychaeta</taxon>
        <taxon>Sedentaria</taxon>
        <taxon>Canalipalpata</taxon>
        <taxon>Terebellida</taxon>
        <taxon>Terebelliformia</taxon>
        <taxon>Alvinellidae</taxon>
        <taxon>Paralvinella</taxon>
    </lineage>
</organism>
<reference evidence="3" key="1">
    <citation type="journal article" date="2023" name="Mol. Biol. Evol.">
        <title>Third-Generation Sequencing Reveals the Adaptive Role of the Epigenome in Three Deep-Sea Polychaetes.</title>
        <authorList>
            <person name="Perez M."/>
            <person name="Aroh O."/>
            <person name="Sun Y."/>
            <person name="Lan Y."/>
            <person name="Juniper S.K."/>
            <person name="Young C.R."/>
            <person name="Angers B."/>
            <person name="Qian P.Y."/>
        </authorList>
    </citation>
    <scope>NUCLEOTIDE SEQUENCE</scope>
    <source>
        <strain evidence="3">P08H-3</strain>
    </source>
</reference>
<feature type="compositionally biased region" description="Basic and acidic residues" evidence="1">
    <location>
        <begin position="625"/>
        <end position="644"/>
    </location>
</feature>
<dbReference type="EMBL" id="JAODUP010000757">
    <property type="protein sequence ID" value="KAK2144438.1"/>
    <property type="molecule type" value="Genomic_DNA"/>
</dbReference>
<accession>A0AAD9J186</accession>
<feature type="compositionally biased region" description="Basic and acidic residues" evidence="1">
    <location>
        <begin position="1173"/>
        <end position="1182"/>
    </location>
</feature>
<dbReference type="GO" id="GO:0007165">
    <property type="term" value="P:signal transduction"/>
    <property type="evidence" value="ECO:0007669"/>
    <property type="project" value="InterPro"/>
</dbReference>
<dbReference type="CDD" id="cd01670">
    <property type="entry name" value="Death"/>
    <property type="match status" value="1"/>
</dbReference>
<feature type="region of interest" description="Disordered" evidence="1">
    <location>
        <begin position="453"/>
        <end position="486"/>
    </location>
</feature>
<dbReference type="PROSITE" id="PS50017">
    <property type="entry name" value="DEATH_DOMAIN"/>
    <property type="match status" value="1"/>
</dbReference>
<keyword evidence="4" id="KW-1185">Reference proteome</keyword>
<feature type="region of interest" description="Disordered" evidence="1">
    <location>
        <begin position="150"/>
        <end position="178"/>
    </location>
</feature>
<feature type="compositionally biased region" description="Basic and acidic residues" evidence="1">
    <location>
        <begin position="157"/>
        <end position="178"/>
    </location>
</feature>
<feature type="compositionally biased region" description="Basic residues" evidence="1">
    <location>
        <begin position="872"/>
        <end position="881"/>
    </location>
</feature>
<feature type="compositionally biased region" description="Polar residues" evidence="1">
    <location>
        <begin position="606"/>
        <end position="624"/>
    </location>
</feature>
<feature type="region of interest" description="Disordered" evidence="1">
    <location>
        <begin position="257"/>
        <end position="280"/>
    </location>
</feature>
<comment type="caution">
    <text evidence="3">The sequence shown here is derived from an EMBL/GenBank/DDBJ whole genome shotgun (WGS) entry which is preliminary data.</text>
</comment>
<protein>
    <recommendedName>
        <fullName evidence="2">Death domain-containing protein</fullName>
    </recommendedName>
</protein>
<dbReference type="InterPro" id="IPR000488">
    <property type="entry name" value="Death_dom"/>
</dbReference>
<feature type="region of interest" description="Disordered" evidence="1">
    <location>
        <begin position="872"/>
        <end position="891"/>
    </location>
</feature>
<dbReference type="Proteomes" id="UP001208570">
    <property type="component" value="Unassembled WGS sequence"/>
</dbReference>
<evidence type="ECO:0000259" key="2">
    <source>
        <dbReference type="PROSITE" id="PS50017"/>
    </source>
</evidence>
<evidence type="ECO:0000256" key="1">
    <source>
        <dbReference type="SAM" id="MobiDB-lite"/>
    </source>
</evidence>
<feature type="region of interest" description="Disordered" evidence="1">
    <location>
        <begin position="516"/>
        <end position="679"/>
    </location>
</feature>
<feature type="region of interest" description="Disordered" evidence="1">
    <location>
        <begin position="1151"/>
        <end position="1203"/>
    </location>
</feature>
<dbReference type="SUPFAM" id="SSF47986">
    <property type="entry name" value="DEATH domain"/>
    <property type="match status" value="1"/>
</dbReference>
<dbReference type="InterPro" id="IPR011029">
    <property type="entry name" value="DEATH-like_dom_sf"/>
</dbReference>
<proteinExistence type="predicted"/>
<feature type="compositionally biased region" description="Basic residues" evidence="1">
    <location>
        <begin position="645"/>
        <end position="657"/>
    </location>
</feature>
<sequence>MNLTEAQRKAIMTAREAKKQLYIDEKAGTQLIQQSMNSKSETYDANDDMLPTNYQDITKQRQQNERMFRIQLHQNIDDTVLETDDLAQDFIKRAAIPEFRTEQKSSYETNLDDSDELTIAEQIQTEITTDVQQAELRKAKEVRRLQQSLDKIAKKREKNDEPQQKISQERKEMTGDSKQKYAIQLTQKQDFALENDYNDDDSSLSENIIRRVTIPAGCVGQKFEINQEDSDGDEDDEHNVLTVSLSEAQRNAKLKAVEEKKQEKAQERRERTKQKQKQYITDTEGTTIEVIQGGINKSPDEEPIHDNLGSGDLQNARVTKAEEISSHQVLQKYIQIKPERGQQLDEQGYLLPQPSHDKPSKSHSAVRLKQPYQNEDEYLEITEPTPDYIFRKVKAPNLPPRPSFDTEIDDLQIEGDDYSELTLMSKKSGDLTQDDTSDQRMLFTRSTSGRIQVKRGTRSKVSQGNENSIDREPELLGEDALPPAGNTDAQLQQELARLREGRENTTPLMSELWQEKKEQEDEMKLMLESVQDPTDLEPNSSRQGRLPPPPTEPLPVEETAERSATRDLSKVEHKQSPAGSSYKPPKAPVKVDRRPPRGPHMGDSPHLSQGESPHTSMEISGRPRSNSEGKQYDQRARAGSEGRSPRHMQPVKRRIRRAYPSDGELYAGHQSDNESVRKSRRVKSISFYGDFRKGAAEKRDRPPKITASQSLEEAAWQQIRHDMEKQSELRPHRVIKPHGDKPINYTRGIYRPVPVYWRGSQRSFINTSRYDDSELIDQLWNERHRSMTTESEGDADMEDVSYDVNMPEAHESDQFGTDQIRSYGQSVSDDEHIRLSQYSSPSNVPPSELSHEQYFGAFQPVGPAKKVTIVDKKHRTSRKVHKDLPPRFMDPGPVDFKNYGAAAKLWMEQVDRTQTQKSKTMYLAMMGDQQPPPEIIQGLAEDETGEGSVGSQWVIARGRSLRRAKHYYNQQKQMEGGAVQDQESLDPGKQMLLFFKIGENWKDLAWILFDGLQSDGDTLRMLKEIQHRHPDKINDQVHDMMHRWWKKKGSAATIEELQRGLEVLKMAYVEEEYVNTRGVFSETETELDASTASEDDAEVNRLIHDYKTRSLNASFENKTAQNAAVQLNTSESNSTLNTDSLLRKLEEAAIDNRPAKINRSSITRSSPQPPSKPKHEDSHGESDYDSSADGTHRHSFYKHETNM</sequence>
<feature type="compositionally biased region" description="Basic and acidic residues" evidence="1">
    <location>
        <begin position="559"/>
        <end position="575"/>
    </location>
</feature>
<name>A0AAD9J186_9ANNE</name>
<feature type="domain" description="Death" evidence="2">
    <location>
        <begin position="1022"/>
        <end position="1077"/>
    </location>
</feature>
<dbReference type="Gene3D" id="1.10.533.10">
    <property type="entry name" value="Death Domain, Fas"/>
    <property type="match status" value="1"/>
</dbReference>
<dbReference type="AlphaFoldDB" id="A0AAD9J186"/>